<sequence>MTDLTAWLGPAAADLTPQQIEQVSAEARSIAARYPDPDDQPDRDAALSATVQYLLGDTTPEDARRALIAARLREREAYVAAVQHAVMLVRDGGQKKAAALACGIDRMTLLKALGER</sequence>
<dbReference type="AlphaFoldDB" id="A0A1C5AXY8"/>
<keyword evidence="2" id="KW-1185">Reference proteome</keyword>
<dbReference type="RefSeq" id="WP_074479249.1">
    <property type="nucleotide sequence ID" value="NZ_FMCT01000026.1"/>
</dbReference>
<evidence type="ECO:0000313" key="1">
    <source>
        <dbReference type="EMBL" id="SCF50080.1"/>
    </source>
</evidence>
<protein>
    <submittedName>
        <fullName evidence="1">Uncharacterized protein</fullName>
    </submittedName>
</protein>
<name>A0A1C5AXY8_9ACTN</name>
<dbReference type="Proteomes" id="UP000183585">
    <property type="component" value="Unassembled WGS sequence"/>
</dbReference>
<dbReference type="EMBL" id="FMCT01000026">
    <property type="protein sequence ID" value="SCF50080.1"/>
    <property type="molecule type" value="Genomic_DNA"/>
</dbReference>
<accession>A0A1C5AXY8</accession>
<reference evidence="2" key="1">
    <citation type="submission" date="2016-06" db="EMBL/GenBank/DDBJ databases">
        <authorList>
            <person name="Varghese N."/>
            <person name="Submissions Spin"/>
        </authorList>
    </citation>
    <scope>NUCLEOTIDE SEQUENCE [LARGE SCALE GENOMIC DNA]</scope>
    <source>
        <strain evidence="2">DSM 43168</strain>
    </source>
</reference>
<evidence type="ECO:0000313" key="2">
    <source>
        <dbReference type="Proteomes" id="UP000183585"/>
    </source>
</evidence>
<proteinExistence type="predicted"/>
<gene>
    <name evidence="1" type="ORF">GA0070563_12637</name>
</gene>
<organism evidence="1 2">
    <name type="scientific">Micromonospora carbonacea</name>
    <dbReference type="NCBI Taxonomy" id="47853"/>
    <lineage>
        <taxon>Bacteria</taxon>
        <taxon>Bacillati</taxon>
        <taxon>Actinomycetota</taxon>
        <taxon>Actinomycetes</taxon>
        <taxon>Micromonosporales</taxon>
        <taxon>Micromonosporaceae</taxon>
        <taxon>Micromonospora</taxon>
    </lineage>
</organism>